<feature type="domain" description="NnrU" evidence="6">
    <location>
        <begin position="3"/>
        <end position="191"/>
    </location>
</feature>
<dbReference type="EMBL" id="JAPJZH010000003">
    <property type="protein sequence ID" value="MDA4844890.1"/>
    <property type="molecule type" value="Genomic_DNA"/>
</dbReference>
<protein>
    <submittedName>
        <fullName evidence="7">NnrU family protein</fullName>
    </submittedName>
</protein>
<sequence>MLILILGLILFLGMHSVRIVAPEFRDRVIATRGENAWKGPYSLVSLAGFVLIAWGFSMARFEGPILYTPPIWMAHIALFLMLLSFISLAVYGVPAGRLKAVLKHPMLVAIKLWALAHLLANGDLASLLLFGTFLIWAVADRISVKRRVLEGQVEDIETGPVRNDVIAVVSGFVLYVLFVWKLHEWLIGVPPVVL</sequence>
<dbReference type="Proteomes" id="UP001148313">
    <property type="component" value="Unassembled WGS sequence"/>
</dbReference>
<evidence type="ECO:0000256" key="1">
    <source>
        <dbReference type="ARBA" id="ARBA00004141"/>
    </source>
</evidence>
<keyword evidence="2 5" id="KW-0812">Transmembrane</keyword>
<comment type="subcellular location">
    <subcellularLocation>
        <location evidence="1">Membrane</location>
        <topology evidence="1">Multi-pass membrane protein</topology>
    </subcellularLocation>
</comment>
<evidence type="ECO:0000313" key="8">
    <source>
        <dbReference type="Proteomes" id="UP001148313"/>
    </source>
</evidence>
<evidence type="ECO:0000256" key="3">
    <source>
        <dbReference type="ARBA" id="ARBA00022989"/>
    </source>
</evidence>
<organism evidence="7 8">
    <name type="scientific">Hoeflea poritis</name>
    <dbReference type="NCBI Taxonomy" id="2993659"/>
    <lineage>
        <taxon>Bacteria</taxon>
        <taxon>Pseudomonadati</taxon>
        <taxon>Pseudomonadota</taxon>
        <taxon>Alphaproteobacteria</taxon>
        <taxon>Hyphomicrobiales</taxon>
        <taxon>Rhizobiaceae</taxon>
        <taxon>Hoeflea</taxon>
    </lineage>
</organism>
<keyword evidence="3 5" id="KW-1133">Transmembrane helix</keyword>
<reference evidence="7" key="1">
    <citation type="submission" date="2022-11" db="EMBL/GenBank/DDBJ databases">
        <title>Hoeflea poritis sp. nov., isolated from scleractinian coral Porites lutea.</title>
        <authorList>
            <person name="Zhang G."/>
            <person name="Wei Q."/>
            <person name="Cai L."/>
        </authorList>
    </citation>
    <scope>NUCLEOTIDE SEQUENCE</scope>
    <source>
        <strain evidence="7">E7-10</strain>
    </source>
</reference>
<evidence type="ECO:0000256" key="2">
    <source>
        <dbReference type="ARBA" id="ARBA00022692"/>
    </source>
</evidence>
<feature type="transmembrane region" description="Helical" evidence="5">
    <location>
        <begin position="113"/>
        <end position="139"/>
    </location>
</feature>
<keyword evidence="8" id="KW-1185">Reference proteome</keyword>
<dbReference type="InterPro" id="IPR009915">
    <property type="entry name" value="NnrU_dom"/>
</dbReference>
<keyword evidence="4 5" id="KW-0472">Membrane</keyword>
<feature type="transmembrane region" description="Helical" evidence="5">
    <location>
        <begin position="40"/>
        <end position="59"/>
    </location>
</feature>
<name>A0ABT4VL51_9HYPH</name>
<feature type="transmembrane region" description="Helical" evidence="5">
    <location>
        <begin position="71"/>
        <end position="93"/>
    </location>
</feature>
<proteinExistence type="predicted"/>
<comment type="caution">
    <text evidence="7">The sequence shown here is derived from an EMBL/GenBank/DDBJ whole genome shotgun (WGS) entry which is preliminary data.</text>
</comment>
<feature type="transmembrane region" description="Helical" evidence="5">
    <location>
        <begin position="165"/>
        <end position="183"/>
    </location>
</feature>
<evidence type="ECO:0000259" key="6">
    <source>
        <dbReference type="Pfam" id="PF07298"/>
    </source>
</evidence>
<dbReference type="Pfam" id="PF07298">
    <property type="entry name" value="NnrU"/>
    <property type="match status" value="1"/>
</dbReference>
<evidence type="ECO:0000313" key="7">
    <source>
        <dbReference type="EMBL" id="MDA4844890.1"/>
    </source>
</evidence>
<gene>
    <name evidence="7" type="ORF">OOZ53_05985</name>
</gene>
<accession>A0ABT4VL51</accession>
<evidence type="ECO:0000256" key="4">
    <source>
        <dbReference type="ARBA" id="ARBA00023136"/>
    </source>
</evidence>
<evidence type="ECO:0000256" key="5">
    <source>
        <dbReference type="SAM" id="Phobius"/>
    </source>
</evidence>
<dbReference type="RefSeq" id="WP_271088440.1">
    <property type="nucleotide sequence ID" value="NZ_JAPJZH010000003.1"/>
</dbReference>